<sequence>MPWLEKTRRLAIVKMRRDEQELKNFPQLRSVLFVRGSFEDKSSFLHRDVKLLRVLDLQGVRFRVIPNTVFNQYHLRYLSLRDTKVEMIPNSIGGLRNLEVLDLRGTDITNLPSTIWKLELLRHLMCGHSRFPQSSQHSTGFEAIPGIGFLQYLQTLYYVELNGNEAILEELGRLKQLRKLGVRNLGKEQGLIFCSSLGNLGKLRNLSVESISPNEILDLQYLFSPPKFLERLHLSGRLVVLPPWISSLQNLIKLSLSATQLQEDQFVYLQSLPSLLSLSLHHEAYVGETLCFKAASLEKLRFLSLYMLTNLKQVIVEEGAISSLEEMEFIACQCLKEVPSGIEQLTNLKSLILQHPSQDLINSIDCTKGGEAYHKVKNIPSIRIFIYPNTWYNLPRERD</sequence>
<protein>
    <submittedName>
        <fullName evidence="4">Leucine-rich repeat, typical subtype</fullName>
    </submittedName>
</protein>
<dbReference type="OrthoDB" id="690341at2759"/>
<dbReference type="Gramene" id="OMO52865">
    <property type="protein sequence ID" value="OMO52865"/>
    <property type="gene ID" value="CCACVL1_29048"/>
</dbReference>
<gene>
    <name evidence="4" type="ORF">CCACVL1_29048</name>
</gene>
<reference evidence="4 5" key="1">
    <citation type="submission" date="2013-09" db="EMBL/GenBank/DDBJ databases">
        <title>Corchorus capsularis genome sequencing.</title>
        <authorList>
            <person name="Alam M."/>
            <person name="Haque M.S."/>
            <person name="Islam M.S."/>
            <person name="Emdad E.M."/>
            <person name="Islam M.M."/>
            <person name="Ahmed B."/>
            <person name="Halim A."/>
            <person name="Hossen Q.M.M."/>
            <person name="Hossain M.Z."/>
            <person name="Ahmed R."/>
            <person name="Khan M.M."/>
            <person name="Islam R."/>
            <person name="Rashid M.M."/>
            <person name="Khan S.A."/>
            <person name="Rahman M.S."/>
            <person name="Alam M."/>
        </authorList>
    </citation>
    <scope>NUCLEOTIDE SEQUENCE [LARGE SCALE GENOMIC DNA]</scope>
    <source>
        <strain evidence="5">cv. CVL-1</strain>
        <tissue evidence="4">Whole seedling</tissue>
    </source>
</reference>
<dbReference type="PANTHER" id="PTHR47186:SF57">
    <property type="entry name" value="OS02G0478300 PROTEIN"/>
    <property type="match status" value="1"/>
</dbReference>
<dbReference type="EMBL" id="AWWV01015391">
    <property type="protein sequence ID" value="OMO52865.1"/>
    <property type="molecule type" value="Genomic_DNA"/>
</dbReference>
<name>A0A1R3G467_COCAP</name>
<dbReference type="SUPFAM" id="SSF52058">
    <property type="entry name" value="L domain-like"/>
    <property type="match status" value="1"/>
</dbReference>
<accession>A0A1R3G467</accession>
<dbReference type="OMA" id="HICAGAN"/>
<dbReference type="AlphaFoldDB" id="A0A1R3G467"/>
<evidence type="ECO:0000256" key="2">
    <source>
        <dbReference type="ARBA" id="ARBA00022737"/>
    </source>
</evidence>
<keyword evidence="1" id="KW-0433">Leucine-rich repeat</keyword>
<dbReference type="Gene3D" id="3.80.10.10">
    <property type="entry name" value="Ribonuclease Inhibitor"/>
    <property type="match status" value="1"/>
</dbReference>
<dbReference type="InterPro" id="IPR032675">
    <property type="entry name" value="LRR_dom_sf"/>
</dbReference>
<feature type="domain" description="Disease resistance R13L4/SHOC-2-like LRR" evidence="3">
    <location>
        <begin position="27"/>
        <end position="353"/>
    </location>
</feature>
<comment type="caution">
    <text evidence="4">The sequence shown here is derived from an EMBL/GenBank/DDBJ whole genome shotgun (WGS) entry which is preliminary data.</text>
</comment>
<keyword evidence="5" id="KW-1185">Reference proteome</keyword>
<dbReference type="InterPro" id="IPR055414">
    <property type="entry name" value="LRR_R13L4/SHOC2-like"/>
</dbReference>
<dbReference type="Pfam" id="PF23598">
    <property type="entry name" value="LRR_14"/>
    <property type="match status" value="1"/>
</dbReference>
<dbReference type="PANTHER" id="PTHR47186">
    <property type="entry name" value="LEUCINE-RICH REPEAT-CONTAINING PROTEIN 57"/>
    <property type="match status" value="1"/>
</dbReference>
<dbReference type="STRING" id="210143.A0A1R3G467"/>
<keyword evidence="2" id="KW-0677">Repeat</keyword>
<evidence type="ECO:0000256" key="1">
    <source>
        <dbReference type="ARBA" id="ARBA00022614"/>
    </source>
</evidence>
<dbReference type="Proteomes" id="UP000188268">
    <property type="component" value="Unassembled WGS sequence"/>
</dbReference>
<proteinExistence type="predicted"/>
<organism evidence="4 5">
    <name type="scientific">Corchorus capsularis</name>
    <name type="common">Jute</name>
    <dbReference type="NCBI Taxonomy" id="210143"/>
    <lineage>
        <taxon>Eukaryota</taxon>
        <taxon>Viridiplantae</taxon>
        <taxon>Streptophyta</taxon>
        <taxon>Embryophyta</taxon>
        <taxon>Tracheophyta</taxon>
        <taxon>Spermatophyta</taxon>
        <taxon>Magnoliopsida</taxon>
        <taxon>eudicotyledons</taxon>
        <taxon>Gunneridae</taxon>
        <taxon>Pentapetalae</taxon>
        <taxon>rosids</taxon>
        <taxon>malvids</taxon>
        <taxon>Malvales</taxon>
        <taxon>Malvaceae</taxon>
        <taxon>Grewioideae</taxon>
        <taxon>Apeibeae</taxon>
        <taxon>Corchorus</taxon>
    </lineage>
</organism>
<evidence type="ECO:0000313" key="4">
    <source>
        <dbReference type="EMBL" id="OMO52865.1"/>
    </source>
</evidence>
<dbReference type="SMART" id="SM00369">
    <property type="entry name" value="LRR_TYP"/>
    <property type="match status" value="2"/>
</dbReference>
<dbReference type="InterPro" id="IPR003591">
    <property type="entry name" value="Leu-rich_rpt_typical-subtyp"/>
</dbReference>
<evidence type="ECO:0000313" key="5">
    <source>
        <dbReference type="Proteomes" id="UP000188268"/>
    </source>
</evidence>
<evidence type="ECO:0000259" key="3">
    <source>
        <dbReference type="Pfam" id="PF23598"/>
    </source>
</evidence>